<organism evidence="1 2">
    <name type="scientific">Xanthomarina gelatinilytica</name>
    <dbReference type="NCBI Taxonomy" id="1137281"/>
    <lineage>
        <taxon>Bacteria</taxon>
        <taxon>Pseudomonadati</taxon>
        <taxon>Bacteroidota</taxon>
        <taxon>Flavobacteriia</taxon>
        <taxon>Flavobacteriales</taxon>
        <taxon>Flavobacteriaceae</taxon>
        <taxon>Xanthomarina</taxon>
    </lineage>
</organism>
<name>M7N022_9FLAO</name>
<sequence length="39" mass="4679">MKRKEIPFSFLLKCFVHISIKDFELNGFNVIMQLDSFKN</sequence>
<dbReference type="AlphaFoldDB" id="M7N022"/>
<accession>M7N022</accession>
<protein>
    <submittedName>
        <fullName evidence="1">Uncharacterized protein</fullName>
    </submittedName>
</protein>
<proteinExistence type="predicted"/>
<reference evidence="1 2" key="1">
    <citation type="submission" date="2012-12" db="EMBL/GenBank/DDBJ databases">
        <title>Genome assembly of Formosa sp. AK20.</title>
        <authorList>
            <person name="Kumar R."/>
            <person name="Khatri I."/>
            <person name="Vaidya B."/>
            <person name="Subramanian S."/>
            <person name="Pinnaka A."/>
        </authorList>
    </citation>
    <scope>NUCLEOTIDE SEQUENCE [LARGE SCALE GENOMIC DNA]</scope>
    <source>
        <strain evidence="1 2">AK20</strain>
    </source>
</reference>
<evidence type="ECO:0000313" key="2">
    <source>
        <dbReference type="Proteomes" id="UP000012024"/>
    </source>
</evidence>
<comment type="caution">
    <text evidence="1">The sequence shown here is derived from an EMBL/GenBank/DDBJ whole genome shotgun (WGS) entry which is preliminary data.</text>
</comment>
<keyword evidence="2" id="KW-1185">Reference proteome</keyword>
<dbReference type="EMBL" id="ANLA01000010">
    <property type="protein sequence ID" value="EMQ95094.1"/>
    <property type="molecule type" value="Genomic_DNA"/>
</dbReference>
<dbReference type="Proteomes" id="UP000012024">
    <property type="component" value="Unassembled WGS sequence"/>
</dbReference>
<evidence type="ECO:0000313" key="1">
    <source>
        <dbReference type="EMBL" id="EMQ95094.1"/>
    </source>
</evidence>
<dbReference type="PATRIC" id="fig|1137281.3.peg.1525"/>
<gene>
    <name evidence="1" type="ORF">D778_00091</name>
</gene>